<feature type="transmembrane region" description="Helical" evidence="1">
    <location>
        <begin position="127"/>
        <end position="147"/>
    </location>
</feature>
<feature type="transmembrane region" description="Helical" evidence="1">
    <location>
        <begin position="193"/>
        <end position="214"/>
    </location>
</feature>
<reference evidence="2 3" key="1">
    <citation type="submission" date="2020-07" db="EMBL/GenBank/DDBJ databases">
        <title>Sequencing the genomes of 1000 actinobacteria strains.</title>
        <authorList>
            <person name="Klenk H.-P."/>
        </authorList>
    </citation>
    <scope>NUCLEOTIDE SEQUENCE [LARGE SCALE GENOMIC DNA]</scope>
    <source>
        <strain evidence="2 3">DSM 26474</strain>
    </source>
</reference>
<sequence>MGGRRWLSPATAHYVSLVVAFAWILVCAREQWFFFDEWDFLKLSSTDFLTPHLGHWSTVPMLVTAGLRELVGLGSYWPYLLTAVLVHLGIAHLLWRLLRRAGVTPWIAVLLAFAIALFGAGSENILWAFQFGFLGAVLLDLIAVLLVDRATRERYWRGFAPVVALTVASLMFSGTALPLIGGVAVVALRRVGLWRAALLVAPSAAVYLAWYLYAQSNPVYFMPPGPSGYPVLSLVGRMGGFAFRMLSGGLDGLTPVPFLGLILFLCLVVYATVRGPLLWQRAPLVLGLAASAVAFALLTAYSRFDFTTDTATSSRYIYLTTVLLMPLIGLLATELAALHRGVELAIVAALGLTTVYGGHVLLQTGQAQAGIEQDTRAKIYAVVDELAVHDVDISSRPDPVYAPSLTVGDLRALVAAGALTADQLHPSPTNGGQK</sequence>
<organism evidence="2 3">
    <name type="scientific">Herbiconiux flava</name>
    <dbReference type="NCBI Taxonomy" id="881268"/>
    <lineage>
        <taxon>Bacteria</taxon>
        <taxon>Bacillati</taxon>
        <taxon>Actinomycetota</taxon>
        <taxon>Actinomycetes</taxon>
        <taxon>Micrococcales</taxon>
        <taxon>Microbacteriaceae</taxon>
        <taxon>Herbiconiux</taxon>
    </lineage>
</organism>
<keyword evidence="1" id="KW-0472">Membrane</keyword>
<feature type="transmembrane region" description="Helical" evidence="1">
    <location>
        <begin position="252"/>
        <end position="273"/>
    </location>
</feature>
<feature type="transmembrane region" description="Helical" evidence="1">
    <location>
        <begin position="316"/>
        <end position="337"/>
    </location>
</feature>
<keyword evidence="3" id="KW-1185">Reference proteome</keyword>
<keyword evidence="1" id="KW-0812">Transmembrane</keyword>
<name>A0A852SU83_9MICO</name>
<dbReference type="AlphaFoldDB" id="A0A852SU83"/>
<feature type="transmembrane region" description="Helical" evidence="1">
    <location>
        <begin position="12"/>
        <end position="35"/>
    </location>
</feature>
<dbReference type="EMBL" id="JACCBM010000001">
    <property type="protein sequence ID" value="NYD72351.1"/>
    <property type="molecule type" value="Genomic_DNA"/>
</dbReference>
<feature type="transmembrane region" description="Helical" evidence="1">
    <location>
        <begin position="226"/>
        <end position="246"/>
    </location>
</feature>
<evidence type="ECO:0000313" key="2">
    <source>
        <dbReference type="EMBL" id="NYD72351.1"/>
    </source>
</evidence>
<feature type="transmembrane region" description="Helical" evidence="1">
    <location>
        <begin position="285"/>
        <end position="304"/>
    </location>
</feature>
<evidence type="ECO:0000313" key="3">
    <source>
        <dbReference type="Proteomes" id="UP000549913"/>
    </source>
</evidence>
<keyword evidence="1" id="KW-1133">Transmembrane helix</keyword>
<gene>
    <name evidence="2" type="ORF">BJ984_003509</name>
</gene>
<protein>
    <recommendedName>
        <fullName evidence="4">Glycosyltransferase RgtA/B/C/D-like domain-containing protein</fullName>
    </recommendedName>
</protein>
<evidence type="ECO:0000256" key="1">
    <source>
        <dbReference type="SAM" id="Phobius"/>
    </source>
</evidence>
<dbReference type="RefSeq" id="WP_179549130.1">
    <property type="nucleotide sequence ID" value="NZ_BSEW01000002.1"/>
</dbReference>
<comment type="caution">
    <text evidence="2">The sequence shown here is derived from an EMBL/GenBank/DDBJ whole genome shotgun (WGS) entry which is preliminary data.</text>
</comment>
<feature type="transmembrane region" description="Helical" evidence="1">
    <location>
        <begin position="102"/>
        <end position="121"/>
    </location>
</feature>
<dbReference type="Proteomes" id="UP000549913">
    <property type="component" value="Unassembled WGS sequence"/>
</dbReference>
<proteinExistence type="predicted"/>
<accession>A0A852SU83</accession>
<evidence type="ECO:0008006" key="4">
    <source>
        <dbReference type="Google" id="ProtNLM"/>
    </source>
</evidence>
<feature type="transmembrane region" description="Helical" evidence="1">
    <location>
        <begin position="159"/>
        <end position="187"/>
    </location>
</feature>
<feature type="transmembrane region" description="Helical" evidence="1">
    <location>
        <begin position="76"/>
        <end position="95"/>
    </location>
</feature>